<evidence type="ECO:0000256" key="4">
    <source>
        <dbReference type="ARBA" id="ARBA00022692"/>
    </source>
</evidence>
<dbReference type="GO" id="GO:0046513">
    <property type="term" value="P:ceramide biosynthetic process"/>
    <property type="evidence" value="ECO:0007669"/>
    <property type="project" value="InterPro"/>
</dbReference>
<dbReference type="OMA" id="MSTEWIF"/>
<feature type="transmembrane region" description="Helical" evidence="8">
    <location>
        <begin position="50"/>
        <end position="68"/>
    </location>
</feature>
<sequence>MYETTADIQDFFRSMAWTLRTAFSNVKPFPECVNEFILSHKLLTITQSDILIIILFAIVTYSIRSLLTENIVNMGKISVNLSDRTIESLWYISYYTFATALNIRNSRKYQIFSTRYHAFRDFPSRELIPFELRIFRFMQIGFYVNELYRMMTAKKRNSDFHVMMLHHFFSIYLALLSYGMRLMFAGLIVETLHDVNDIFLHAAKISNYFNLSDKKFIYELAGDCGFVIFTCSW</sequence>
<keyword evidence="4 7" id="KW-0812">Transmembrane</keyword>
<dbReference type="EMBL" id="JWZT01004163">
    <property type="protein sequence ID" value="KII64622.1"/>
    <property type="molecule type" value="Genomic_DNA"/>
</dbReference>
<dbReference type="GO" id="GO:0050291">
    <property type="term" value="F:sphingosine N-acyltransferase activity"/>
    <property type="evidence" value="ECO:0007669"/>
    <property type="project" value="InterPro"/>
</dbReference>
<evidence type="ECO:0000256" key="1">
    <source>
        <dbReference type="ARBA" id="ARBA00004141"/>
    </source>
</evidence>
<reference evidence="10 11" key="1">
    <citation type="journal article" date="2014" name="Genome Biol. Evol.">
        <title>The genome of the myxosporean Thelohanellus kitauei shows adaptations to nutrient acquisition within its fish host.</title>
        <authorList>
            <person name="Yang Y."/>
            <person name="Xiong J."/>
            <person name="Zhou Z."/>
            <person name="Huo F."/>
            <person name="Miao W."/>
            <person name="Ran C."/>
            <person name="Liu Y."/>
            <person name="Zhang J."/>
            <person name="Feng J."/>
            <person name="Wang M."/>
            <person name="Wang M."/>
            <person name="Wang L."/>
            <person name="Yao B."/>
        </authorList>
    </citation>
    <scope>NUCLEOTIDE SEQUENCE [LARGE SCALE GENOMIC DNA]</scope>
    <source>
        <strain evidence="10">Wuqing</strain>
    </source>
</reference>
<keyword evidence="6 7" id="KW-0472">Membrane</keyword>
<comment type="caution">
    <text evidence="10">The sequence shown here is derived from an EMBL/GenBank/DDBJ whole genome shotgun (WGS) entry which is preliminary data.</text>
</comment>
<dbReference type="UniPathway" id="UPA00222"/>
<evidence type="ECO:0000259" key="9">
    <source>
        <dbReference type="PROSITE" id="PS50922"/>
    </source>
</evidence>
<dbReference type="PANTHER" id="PTHR12560:SF0">
    <property type="entry name" value="LD18904P"/>
    <property type="match status" value="1"/>
</dbReference>
<dbReference type="InterPro" id="IPR016439">
    <property type="entry name" value="Lag1/Lac1-like"/>
</dbReference>
<keyword evidence="5 8" id="KW-1133">Transmembrane helix</keyword>
<comment type="pathway">
    <text evidence="3">Sphingolipid metabolism.</text>
</comment>
<comment type="subcellular location">
    <subcellularLocation>
        <location evidence="1">Membrane</location>
        <topology evidence="1">Multi-pass membrane protein</topology>
    </subcellularLocation>
</comment>
<evidence type="ECO:0000256" key="8">
    <source>
        <dbReference type="SAM" id="Phobius"/>
    </source>
</evidence>
<dbReference type="GO" id="GO:0016020">
    <property type="term" value="C:membrane"/>
    <property type="evidence" value="ECO:0007669"/>
    <property type="project" value="UniProtKB-SubCell"/>
</dbReference>
<dbReference type="PIRSF" id="PIRSF005225">
    <property type="entry name" value="LAG1_LAC1"/>
    <property type="match status" value="1"/>
</dbReference>
<feature type="transmembrane region" description="Helical" evidence="8">
    <location>
        <begin position="164"/>
        <end position="184"/>
    </location>
</feature>
<dbReference type="InterPro" id="IPR006634">
    <property type="entry name" value="TLC-dom"/>
</dbReference>
<evidence type="ECO:0000256" key="6">
    <source>
        <dbReference type="ARBA" id="ARBA00023136"/>
    </source>
</evidence>
<name>A0A0C2MSG9_THEKT</name>
<dbReference type="AlphaFoldDB" id="A0A0C2MSG9"/>
<comment type="pathway">
    <text evidence="2">Lipid metabolism; sphingolipid metabolism.</text>
</comment>
<gene>
    <name evidence="10" type="ORF">RF11_05126</name>
</gene>
<dbReference type="Proteomes" id="UP000031668">
    <property type="component" value="Unassembled WGS sequence"/>
</dbReference>
<evidence type="ECO:0000313" key="11">
    <source>
        <dbReference type="Proteomes" id="UP000031668"/>
    </source>
</evidence>
<protein>
    <submittedName>
        <fullName evidence="10">ASC1-like protein 2</fullName>
    </submittedName>
</protein>
<proteinExistence type="predicted"/>
<dbReference type="PROSITE" id="PS50922">
    <property type="entry name" value="TLC"/>
    <property type="match status" value="1"/>
</dbReference>
<evidence type="ECO:0000256" key="7">
    <source>
        <dbReference type="PROSITE-ProRule" id="PRU00205"/>
    </source>
</evidence>
<evidence type="ECO:0000256" key="5">
    <source>
        <dbReference type="ARBA" id="ARBA00022989"/>
    </source>
</evidence>
<keyword evidence="11" id="KW-1185">Reference proteome</keyword>
<dbReference type="OrthoDB" id="537032at2759"/>
<dbReference type="PANTHER" id="PTHR12560">
    <property type="entry name" value="LONGEVITY ASSURANCE FACTOR 1 LAG1"/>
    <property type="match status" value="1"/>
</dbReference>
<evidence type="ECO:0000256" key="2">
    <source>
        <dbReference type="ARBA" id="ARBA00004760"/>
    </source>
</evidence>
<organism evidence="10 11">
    <name type="scientific">Thelohanellus kitauei</name>
    <name type="common">Myxosporean</name>
    <dbReference type="NCBI Taxonomy" id="669202"/>
    <lineage>
        <taxon>Eukaryota</taxon>
        <taxon>Metazoa</taxon>
        <taxon>Cnidaria</taxon>
        <taxon>Myxozoa</taxon>
        <taxon>Myxosporea</taxon>
        <taxon>Bivalvulida</taxon>
        <taxon>Platysporina</taxon>
        <taxon>Myxobolidae</taxon>
        <taxon>Thelohanellus</taxon>
    </lineage>
</organism>
<dbReference type="Pfam" id="PF03798">
    <property type="entry name" value="TRAM_LAG1_CLN8"/>
    <property type="match status" value="1"/>
</dbReference>
<feature type="domain" description="TLC" evidence="9">
    <location>
        <begin position="76"/>
        <end position="233"/>
    </location>
</feature>
<accession>A0A0C2MSG9</accession>
<evidence type="ECO:0000256" key="3">
    <source>
        <dbReference type="ARBA" id="ARBA00004991"/>
    </source>
</evidence>
<evidence type="ECO:0000313" key="10">
    <source>
        <dbReference type="EMBL" id="KII64622.1"/>
    </source>
</evidence>